<protein>
    <recommendedName>
        <fullName evidence="1">KRAB domain-containing protein</fullName>
    </recommendedName>
</protein>
<dbReference type="STRING" id="56216.A0A1A6H2K2"/>
<sequence>ALLTFQDATVDFSQAESECLDSAQGTLYIDVILETYNNLVFVDENILLNDCKCDPVHQHVKTETESVSVMSLAKYFMTPPHVHFIKQ</sequence>
<dbReference type="PROSITE" id="PS50805">
    <property type="entry name" value="KRAB"/>
    <property type="match status" value="1"/>
</dbReference>
<dbReference type="PANTHER" id="PTHR23232:SF150">
    <property type="entry name" value="ZINC FINGER PROTEIN 993-RELATED"/>
    <property type="match status" value="1"/>
</dbReference>
<dbReference type="GO" id="GO:0006355">
    <property type="term" value="P:regulation of DNA-templated transcription"/>
    <property type="evidence" value="ECO:0007669"/>
    <property type="project" value="InterPro"/>
</dbReference>
<comment type="caution">
    <text evidence="2">The sequence shown here is derived from an EMBL/GenBank/DDBJ whole genome shotgun (WGS) entry which is preliminary data.</text>
</comment>
<dbReference type="Gene3D" id="6.10.140.140">
    <property type="match status" value="1"/>
</dbReference>
<feature type="non-terminal residue" evidence="2">
    <location>
        <position position="1"/>
    </location>
</feature>
<evidence type="ECO:0000313" key="2">
    <source>
        <dbReference type="EMBL" id="OBS71832.1"/>
    </source>
</evidence>
<dbReference type="EMBL" id="LZPO01055415">
    <property type="protein sequence ID" value="OBS71832.1"/>
    <property type="molecule type" value="Genomic_DNA"/>
</dbReference>
<dbReference type="Pfam" id="PF01352">
    <property type="entry name" value="KRAB"/>
    <property type="match status" value="1"/>
</dbReference>
<keyword evidence="3" id="KW-1185">Reference proteome</keyword>
<dbReference type="InterPro" id="IPR036051">
    <property type="entry name" value="KRAB_dom_sf"/>
</dbReference>
<dbReference type="AlphaFoldDB" id="A0A1A6H2K2"/>
<evidence type="ECO:0000259" key="1">
    <source>
        <dbReference type="PROSITE" id="PS50805"/>
    </source>
</evidence>
<feature type="domain" description="KRAB" evidence="1">
    <location>
        <begin position="3"/>
        <end position="87"/>
    </location>
</feature>
<dbReference type="Proteomes" id="UP000092124">
    <property type="component" value="Unassembled WGS sequence"/>
</dbReference>
<evidence type="ECO:0000313" key="3">
    <source>
        <dbReference type="Proteomes" id="UP000092124"/>
    </source>
</evidence>
<proteinExistence type="predicted"/>
<reference evidence="2 3" key="1">
    <citation type="submission" date="2016-06" db="EMBL/GenBank/DDBJ databases">
        <title>The Draft Genome Sequence and Annotation of the Desert Woodrat Neotoma lepida.</title>
        <authorList>
            <person name="Campbell M."/>
            <person name="Oakeson K.F."/>
            <person name="Yandell M."/>
            <person name="Halpert J.R."/>
            <person name="Dearing D."/>
        </authorList>
    </citation>
    <scope>NUCLEOTIDE SEQUENCE [LARGE SCALE GENOMIC DNA]</scope>
    <source>
        <strain evidence="2">417</strain>
        <tissue evidence="2">Liver</tissue>
    </source>
</reference>
<gene>
    <name evidence="2" type="ORF">A6R68_13591</name>
</gene>
<dbReference type="CDD" id="cd07765">
    <property type="entry name" value="KRAB_A-box"/>
    <property type="match status" value="1"/>
</dbReference>
<dbReference type="SMART" id="SM00349">
    <property type="entry name" value="KRAB"/>
    <property type="match status" value="1"/>
</dbReference>
<dbReference type="InterPro" id="IPR001909">
    <property type="entry name" value="KRAB"/>
</dbReference>
<dbReference type="SUPFAM" id="SSF109640">
    <property type="entry name" value="KRAB domain (Kruppel-associated box)"/>
    <property type="match status" value="1"/>
</dbReference>
<dbReference type="OrthoDB" id="9836105at2759"/>
<accession>A0A1A6H2K2</accession>
<dbReference type="InterPro" id="IPR050169">
    <property type="entry name" value="Krueppel_C2H2_ZnF"/>
</dbReference>
<dbReference type="PANTHER" id="PTHR23232">
    <property type="entry name" value="KRAB DOMAIN C2H2 ZINC FINGER"/>
    <property type="match status" value="1"/>
</dbReference>
<feature type="non-terminal residue" evidence="2">
    <location>
        <position position="87"/>
    </location>
</feature>
<organism evidence="2 3">
    <name type="scientific">Neotoma lepida</name>
    <name type="common">Desert woodrat</name>
    <dbReference type="NCBI Taxonomy" id="56216"/>
    <lineage>
        <taxon>Eukaryota</taxon>
        <taxon>Metazoa</taxon>
        <taxon>Chordata</taxon>
        <taxon>Craniata</taxon>
        <taxon>Vertebrata</taxon>
        <taxon>Euteleostomi</taxon>
        <taxon>Mammalia</taxon>
        <taxon>Eutheria</taxon>
        <taxon>Euarchontoglires</taxon>
        <taxon>Glires</taxon>
        <taxon>Rodentia</taxon>
        <taxon>Myomorpha</taxon>
        <taxon>Muroidea</taxon>
        <taxon>Cricetidae</taxon>
        <taxon>Neotominae</taxon>
        <taxon>Neotoma</taxon>
    </lineage>
</organism>
<name>A0A1A6H2K2_NEOLE</name>